<feature type="region of interest" description="Disordered" evidence="1">
    <location>
        <begin position="627"/>
        <end position="670"/>
    </location>
</feature>
<dbReference type="InterPro" id="IPR036770">
    <property type="entry name" value="Ankyrin_rpt-contain_sf"/>
</dbReference>
<feature type="compositionally biased region" description="Low complexity" evidence="1">
    <location>
        <begin position="278"/>
        <end position="307"/>
    </location>
</feature>
<evidence type="ECO:0000313" key="3">
    <source>
        <dbReference type="Proteomes" id="UP000006906"/>
    </source>
</evidence>
<dbReference type="SUPFAM" id="SSF48403">
    <property type="entry name" value="Ankyrin repeat"/>
    <property type="match status" value="1"/>
</dbReference>
<evidence type="ECO:0000256" key="1">
    <source>
        <dbReference type="SAM" id="MobiDB-lite"/>
    </source>
</evidence>
<dbReference type="GO" id="GO:0005783">
    <property type="term" value="C:endoplasmic reticulum"/>
    <property type="evidence" value="ECO:0000318"/>
    <property type="project" value="GO_Central"/>
</dbReference>
<dbReference type="Gramene" id="PNW73918">
    <property type="protein sequence ID" value="PNW73918"/>
    <property type="gene ID" value="CHLRE_13g578074v5"/>
</dbReference>
<keyword evidence="3" id="KW-1185">Reference proteome</keyword>
<dbReference type="Proteomes" id="UP000006906">
    <property type="component" value="Chromosome 13"/>
</dbReference>
<dbReference type="PaxDb" id="3055-EDP09044"/>
<dbReference type="GO" id="GO:0071944">
    <property type="term" value="C:cell periphery"/>
    <property type="evidence" value="ECO:0000318"/>
    <property type="project" value="GO_Central"/>
</dbReference>
<dbReference type="RefSeq" id="XP_042917473.1">
    <property type="nucleotide sequence ID" value="XM_043069498.1"/>
</dbReference>
<dbReference type="OrthoDB" id="543798at2759"/>
<reference evidence="2 3" key="1">
    <citation type="journal article" date="2007" name="Science">
        <title>The Chlamydomonas genome reveals the evolution of key animal and plant functions.</title>
        <authorList>
            <person name="Merchant S.S."/>
            <person name="Prochnik S.E."/>
            <person name="Vallon O."/>
            <person name="Harris E.H."/>
            <person name="Karpowicz S.J."/>
            <person name="Witman G.B."/>
            <person name="Terry A."/>
            <person name="Salamov A."/>
            <person name="Fritz-Laylin L.K."/>
            <person name="Marechal-Drouard L."/>
            <person name="Marshall W.F."/>
            <person name="Qu L.H."/>
            <person name="Nelson D.R."/>
            <person name="Sanderfoot A.A."/>
            <person name="Spalding M.H."/>
            <person name="Kapitonov V.V."/>
            <person name="Ren Q."/>
            <person name="Ferris P."/>
            <person name="Lindquist E."/>
            <person name="Shapiro H."/>
            <person name="Lucas S.M."/>
            <person name="Grimwood J."/>
            <person name="Schmutz J."/>
            <person name="Cardol P."/>
            <person name="Cerutti H."/>
            <person name="Chanfreau G."/>
            <person name="Chen C.L."/>
            <person name="Cognat V."/>
            <person name="Croft M.T."/>
            <person name="Dent R."/>
            <person name="Dutcher S."/>
            <person name="Fernandez E."/>
            <person name="Fukuzawa H."/>
            <person name="Gonzalez-Ballester D."/>
            <person name="Gonzalez-Halphen D."/>
            <person name="Hallmann A."/>
            <person name="Hanikenne M."/>
            <person name="Hippler M."/>
            <person name="Inwood W."/>
            <person name="Jabbari K."/>
            <person name="Kalanon M."/>
            <person name="Kuras R."/>
            <person name="Lefebvre P.A."/>
            <person name="Lemaire S.D."/>
            <person name="Lobanov A.V."/>
            <person name="Lohr M."/>
            <person name="Manuell A."/>
            <person name="Meier I."/>
            <person name="Mets L."/>
            <person name="Mittag M."/>
            <person name="Mittelmeier T."/>
            <person name="Moroney J.V."/>
            <person name="Moseley J."/>
            <person name="Napoli C."/>
            <person name="Nedelcu A.M."/>
            <person name="Niyogi K."/>
            <person name="Novoselov S.V."/>
            <person name="Paulsen I.T."/>
            <person name="Pazour G."/>
            <person name="Purton S."/>
            <person name="Ral J.P."/>
            <person name="Riano-Pachon D.M."/>
            <person name="Riekhof W."/>
            <person name="Rymarquis L."/>
            <person name="Schroda M."/>
            <person name="Stern D."/>
            <person name="Umen J."/>
            <person name="Willows R."/>
            <person name="Wilson N."/>
            <person name="Zimmer S.L."/>
            <person name="Allmer J."/>
            <person name="Balk J."/>
            <person name="Bisova K."/>
            <person name="Chen C.J."/>
            <person name="Elias M."/>
            <person name="Gendler K."/>
            <person name="Hauser C."/>
            <person name="Lamb M.R."/>
            <person name="Ledford H."/>
            <person name="Long J.C."/>
            <person name="Minagawa J."/>
            <person name="Page M.D."/>
            <person name="Pan J."/>
            <person name="Pootakham W."/>
            <person name="Roje S."/>
            <person name="Rose A."/>
            <person name="Stahlberg E."/>
            <person name="Terauchi A.M."/>
            <person name="Yang P."/>
            <person name="Ball S."/>
            <person name="Bowler C."/>
            <person name="Dieckmann C.L."/>
            <person name="Gladyshev V.N."/>
            <person name="Green P."/>
            <person name="Jorgensen R."/>
            <person name="Mayfield S."/>
            <person name="Mueller-Roeber B."/>
            <person name="Rajamani S."/>
            <person name="Sayre R.T."/>
            <person name="Brokstein P."/>
            <person name="Dubchak I."/>
            <person name="Goodstein D."/>
            <person name="Hornick L."/>
            <person name="Huang Y.W."/>
            <person name="Jhaveri J."/>
            <person name="Luo Y."/>
            <person name="Martinez D."/>
            <person name="Ngau W.C."/>
            <person name="Otillar B."/>
            <person name="Poliakov A."/>
            <person name="Porter A."/>
            <person name="Szajkowski L."/>
            <person name="Werner G."/>
            <person name="Zhou K."/>
            <person name="Grigoriev I.V."/>
            <person name="Rokhsar D.S."/>
            <person name="Grossman A.R."/>
        </authorList>
    </citation>
    <scope>NUCLEOTIDE SEQUENCE [LARGE SCALE GENOMIC DNA]</scope>
    <source>
        <strain evidence="3">CC-503</strain>
        <strain evidence="2">CC-503 cw92 mt+</strain>
    </source>
</reference>
<gene>
    <name evidence="2" type="ORF">CHLRE_13g578074v5</name>
</gene>
<protein>
    <recommendedName>
        <fullName evidence="4">F-box domain-containing protein</fullName>
    </recommendedName>
</protein>
<reference evidence="2" key="2">
    <citation type="submission" date="2017-07" db="EMBL/GenBank/DDBJ databases">
        <title>WGS assembly of Chlamydomonas reinhardtii.</title>
        <authorList>
            <consortium name="Chlamydomonas Annotation Team"/>
            <consortium name="JGI Annotation Team"/>
            <person name="Merchant S.S."/>
            <person name="Prochnik S.E."/>
            <person name="Vallon O."/>
            <person name="Harris E.H."/>
            <person name="Karpowicz S.J."/>
            <person name="Witman G.B."/>
            <person name="Terry A."/>
            <person name="Salamov A."/>
            <person name="Fritz-Laylin L.K."/>
            <person name="Marechal-Drouard L."/>
            <person name="Marshall W.F."/>
            <person name="Qu L.H."/>
            <person name="Nelson D.R."/>
            <person name="Sanderfoot A.A."/>
            <person name="Spalding M.H."/>
            <person name="Kapitonov V.V."/>
            <person name="Ren Q."/>
            <person name="Ferris P."/>
            <person name="Lindquist E."/>
            <person name="Shapiro H."/>
            <person name="Lucas S.M."/>
            <person name="Grimwood J."/>
            <person name="Schmutz J."/>
            <person name="Grigoriev I.V."/>
            <person name="Rokhsar D.S."/>
        </authorList>
    </citation>
    <scope>NUCLEOTIDE SEQUENCE</scope>
    <source>
        <strain evidence="2">CC-503 cw92 mt+</strain>
    </source>
</reference>
<dbReference type="ExpressionAtlas" id="A0A2K3D059">
    <property type="expression patterns" value="baseline"/>
</dbReference>
<dbReference type="RefSeq" id="XP_042917474.1">
    <property type="nucleotide sequence ID" value="XM_043069499.1"/>
</dbReference>
<sequence>MEAGDCVPEGPQCGATLTSHVPPGLNPEWPCPGGMSQLARLPPELQDRIAEALPPNDVACTLRLLSRTLAAHFRSHTTVQLSQPVPHHAFVRRFGRWSAVRSLPLAQRRKLIALTAASGSLENLRVVAGGPDVTQAVGTAGCALTAEVFAAAAGAGHMHICKELYNMGCPWDTSVLSAAARGGHVALLRCLCASRCKWSCLGPVLVAAAAGGNPAVVEAVVKLYGSDGHHYSYDDYSRRMLLEYFGKDEMWGEAQWDEDDKDARELVLRKKEDASSSQQQPQTQQEQEQPQQKEQQEQEQQPQGPQQASAVTGPDSAAAVTASTAAATSAAAAGGVVVSAAAAAAAAAGAAGAAEAAGAAGAAPASVPGAPAGAPSGATAAEDAAAGAAATAAPAAPAAAAAGGGDDDDDGDDDGGGASIGFQSLHVLQLEWDLSQKEAAAVCVVAAYTLPFRPMARLVYRCGGMQARMQPALVAALAAALLSPTPDWTTKVLWIEGMVVEGAGAGAAAKVLLTWPRGLEGALCAGLTLGRRPPVVQDATWPLARLIWARNRGYRVSSLPPAWLLPLADAMHMQALATWLLEAPPPPRQGAAAAARRKRPDSPLTCAAVAAARLGHLETLEALARAQQEHRQAAGEAEAEVEAEAEAEGAAQGATQEAAQQGAAGVRPRPLQPPAWLRAVVKEATARGHEDIVLWAVQTYGAQAVLCQELWAAAAAAAAAAAGSAASRDSSSNDGSSSKPSCGLRLLDFLQRNGCPGQLQREGVCSAVAAAATAASAAVAIGAGAGGGGGGAVTGVAGLYDWLQRQGMASLVSMAAAAEAGDVELATRLVSVGAGHAALHGGLWKPAVEKGHAAFVEWLVADTQCPLPPPRTSSKGGGTRGLPHAEYRVALSNGDLGVLRALWQLEQVAGASTSSGAVAAAGGSAGAPGSAVAAAPGSASASADGSCRSWELDRLYDSLCESPCRSLPVMAFAVKLAGLGGAAHAQKRWQAWEAIVGVLERQRSDSAAEVLAPMLGLWAERLGYVAAEVDELDRSLNDLRQRFREEGFKLARPASDTLRQRLQDAVAALDAAASAADDLLGHMLDSVLAWAP</sequence>
<dbReference type="EMBL" id="CM008974">
    <property type="protein sequence ID" value="PNW73918.1"/>
    <property type="molecule type" value="Genomic_DNA"/>
</dbReference>
<name>A0A2K3D059_CHLRE</name>
<feature type="compositionally biased region" description="Acidic residues" evidence="1">
    <location>
        <begin position="637"/>
        <end position="647"/>
    </location>
</feature>
<evidence type="ECO:0000313" key="2">
    <source>
        <dbReference type="EMBL" id="PNW73918.1"/>
    </source>
</evidence>
<dbReference type="PANTHER" id="PTHR12393">
    <property type="entry name" value="SPHINGOMYELIN PHOSPHODIESTERASE RELATED"/>
    <property type="match status" value="1"/>
</dbReference>
<accession>A0A2K3D059</accession>
<feature type="compositionally biased region" description="Acidic residues" evidence="1">
    <location>
        <begin position="405"/>
        <end position="415"/>
    </location>
</feature>
<dbReference type="GO" id="GO:0046513">
    <property type="term" value="P:ceramide biosynthetic process"/>
    <property type="evidence" value="ECO:0000318"/>
    <property type="project" value="GO_Central"/>
</dbReference>
<evidence type="ECO:0008006" key="4">
    <source>
        <dbReference type="Google" id="ProtNLM"/>
    </source>
</evidence>
<feature type="region of interest" description="Disordered" evidence="1">
    <location>
        <begin position="399"/>
        <end position="418"/>
    </location>
</feature>
<dbReference type="EMBL" id="CM008974">
    <property type="protein sequence ID" value="PNW73917.1"/>
    <property type="molecule type" value="Genomic_DNA"/>
</dbReference>
<proteinExistence type="predicted"/>
<dbReference type="GO" id="GO:0030149">
    <property type="term" value="P:sphingolipid catabolic process"/>
    <property type="evidence" value="ECO:0000318"/>
    <property type="project" value="GO_Central"/>
</dbReference>
<feature type="region of interest" description="Disordered" evidence="1">
    <location>
        <begin position="270"/>
        <end position="315"/>
    </location>
</feature>
<dbReference type="GO" id="GO:0016020">
    <property type="term" value="C:membrane"/>
    <property type="evidence" value="ECO:0000318"/>
    <property type="project" value="GO_Central"/>
</dbReference>
<organism evidence="2 3">
    <name type="scientific">Chlamydomonas reinhardtii</name>
    <name type="common">Chlamydomonas smithii</name>
    <dbReference type="NCBI Taxonomy" id="3055"/>
    <lineage>
        <taxon>Eukaryota</taxon>
        <taxon>Viridiplantae</taxon>
        <taxon>Chlorophyta</taxon>
        <taxon>core chlorophytes</taxon>
        <taxon>Chlorophyceae</taxon>
        <taxon>CS clade</taxon>
        <taxon>Chlamydomonadales</taxon>
        <taxon>Chlamydomonadaceae</taxon>
        <taxon>Chlamydomonas</taxon>
    </lineage>
</organism>
<dbReference type="Gramene" id="PNW73917">
    <property type="protein sequence ID" value="PNW73917"/>
    <property type="gene ID" value="CHLRE_13g578074v5"/>
</dbReference>
<dbReference type="KEGG" id="cre:CHLRE_13g578074v5"/>
<feature type="compositionally biased region" description="Low complexity" evidence="1">
    <location>
        <begin position="648"/>
        <end position="665"/>
    </location>
</feature>
<dbReference type="AlphaFoldDB" id="A0A2K3D059"/>
<dbReference type="GO" id="GO:0004620">
    <property type="term" value="F:phospholipase activity"/>
    <property type="evidence" value="ECO:0000318"/>
    <property type="project" value="GO_Central"/>
</dbReference>
<dbReference type="PANTHER" id="PTHR12393:SF6">
    <property type="entry name" value="SPHINGOMYELIN PHOSPHODIESTERASE 2"/>
    <property type="match status" value="1"/>
</dbReference>
<dbReference type="GeneID" id="5719274"/>